<gene>
    <name evidence="1" type="ORF">CJOHNSTONI_LOCUS1800</name>
</gene>
<accession>A0A8J2LYK5</accession>
<reference evidence="1" key="1">
    <citation type="submission" date="2021-09" db="EMBL/GenBank/DDBJ databases">
        <authorList>
            <consortium name="Pathogen Informatics"/>
        </authorList>
    </citation>
    <scope>NUCLEOTIDE SEQUENCE</scope>
</reference>
<dbReference type="EMBL" id="CAKAEH010000578">
    <property type="protein sequence ID" value="CAG9531396.1"/>
    <property type="molecule type" value="Genomic_DNA"/>
</dbReference>
<proteinExistence type="predicted"/>
<dbReference type="Proteomes" id="UP000746747">
    <property type="component" value="Unassembled WGS sequence"/>
</dbReference>
<keyword evidence="2" id="KW-1185">Reference proteome</keyword>
<evidence type="ECO:0000313" key="1">
    <source>
        <dbReference type="EMBL" id="CAG9531396.1"/>
    </source>
</evidence>
<dbReference type="AlphaFoldDB" id="A0A8J2LYK5"/>
<evidence type="ECO:0000313" key="2">
    <source>
        <dbReference type="Proteomes" id="UP000746747"/>
    </source>
</evidence>
<comment type="caution">
    <text evidence="1">The sequence shown here is derived from an EMBL/GenBank/DDBJ whole genome shotgun (WGS) entry which is preliminary data.</text>
</comment>
<protein>
    <submittedName>
        <fullName evidence="1">Uncharacterized protein</fullName>
    </submittedName>
</protein>
<organism evidence="1 2">
    <name type="scientific">Cercopithifilaria johnstoni</name>
    <dbReference type="NCBI Taxonomy" id="2874296"/>
    <lineage>
        <taxon>Eukaryota</taxon>
        <taxon>Metazoa</taxon>
        <taxon>Ecdysozoa</taxon>
        <taxon>Nematoda</taxon>
        <taxon>Chromadorea</taxon>
        <taxon>Rhabditida</taxon>
        <taxon>Spirurina</taxon>
        <taxon>Spiruromorpha</taxon>
        <taxon>Filarioidea</taxon>
        <taxon>Onchocercidae</taxon>
        <taxon>Cercopithifilaria</taxon>
    </lineage>
</organism>
<sequence>MDFNNNYPDKAKICYLPRKPDEAIGPAAERCLCLRMGGATAGISPAKDQTVVWGGMDLCCGAESRDEVIKGVCKQGITLRWLWFVAVICGDDVKV</sequence>
<name>A0A8J2LYK5_9BILA</name>